<dbReference type="InterPro" id="IPR039447">
    <property type="entry name" value="UreH-like_TM_dom"/>
</dbReference>
<evidence type="ECO:0000259" key="2">
    <source>
        <dbReference type="Pfam" id="PF13386"/>
    </source>
</evidence>
<dbReference type="RefSeq" id="WP_345170607.1">
    <property type="nucleotide sequence ID" value="NZ_BAABFQ010000001.1"/>
</dbReference>
<dbReference type="Proteomes" id="UP001595956">
    <property type="component" value="Unassembled WGS sequence"/>
</dbReference>
<feature type="transmembrane region" description="Helical" evidence="1">
    <location>
        <begin position="218"/>
        <end position="238"/>
    </location>
</feature>
<dbReference type="PANTHER" id="PTHR31272:SF4">
    <property type="entry name" value="CYTOCHROME C-TYPE BIOGENESIS PROTEIN HI_1454-RELATED"/>
    <property type="match status" value="1"/>
</dbReference>
<comment type="caution">
    <text evidence="3">The sequence shown here is derived from an EMBL/GenBank/DDBJ whole genome shotgun (WGS) entry which is preliminary data.</text>
</comment>
<reference evidence="4" key="1">
    <citation type="journal article" date="2019" name="Int. J. Syst. Evol. Microbiol.">
        <title>The Global Catalogue of Microorganisms (GCM) 10K type strain sequencing project: providing services to taxonomists for standard genome sequencing and annotation.</title>
        <authorList>
            <consortium name="The Broad Institute Genomics Platform"/>
            <consortium name="The Broad Institute Genome Sequencing Center for Infectious Disease"/>
            <person name="Wu L."/>
            <person name="Ma J."/>
        </authorList>
    </citation>
    <scope>NUCLEOTIDE SEQUENCE [LARGE SCALE GENOMIC DNA]</scope>
    <source>
        <strain evidence="4">KACC 13778</strain>
    </source>
</reference>
<keyword evidence="1" id="KW-0812">Transmembrane</keyword>
<accession>A0ABW0N363</accession>
<name>A0ABW0N363_9ACTN</name>
<protein>
    <submittedName>
        <fullName evidence="3">Cytochrome c biogenesis CcdA family protein</fullName>
    </submittedName>
</protein>
<evidence type="ECO:0000313" key="3">
    <source>
        <dbReference type="EMBL" id="MFC5494631.1"/>
    </source>
</evidence>
<feature type="domain" description="Urease accessory protein UreH-like transmembrane" evidence="2">
    <location>
        <begin position="99"/>
        <end position="269"/>
    </location>
</feature>
<keyword evidence="1" id="KW-1133">Transmembrane helix</keyword>
<dbReference type="EMBL" id="JBHSMD010000005">
    <property type="protein sequence ID" value="MFC5494631.1"/>
    <property type="molecule type" value="Genomic_DNA"/>
</dbReference>
<sequence length="293" mass="29653">MTLLTADPGQVVAYGPLLLAVPVAMAAGLVSFLSPCCLPLVPGYLAYVTGAGGADAEQRSAADDAVVDAADTARVSATGAAAGPLTARGRLRAPRRLHAPSRPVVGAALFVLGFAAVFTSYGAAFGAAGAFLITHQDAIVRVLGVLTIGLGLMFAGALDKMPLVSRSFRPGAKPRVGVAGAPLLGVMFGIGWTPCMGPTLAAVLALSVSTGGAGRGALLSFAYSLGLGVPFLLAALGVQRAFTVFAFARRHARAVTRIGGALLVVVGVLQVTGLWMVMISHLQVLVANWQTPL</sequence>
<evidence type="ECO:0000313" key="4">
    <source>
        <dbReference type="Proteomes" id="UP001595956"/>
    </source>
</evidence>
<feature type="transmembrane region" description="Helical" evidence="1">
    <location>
        <begin position="104"/>
        <end position="132"/>
    </location>
</feature>
<proteinExistence type="predicted"/>
<dbReference type="Pfam" id="PF13386">
    <property type="entry name" value="DsbD_2"/>
    <property type="match status" value="1"/>
</dbReference>
<gene>
    <name evidence="3" type="ORF">ACFPKY_16060</name>
</gene>
<keyword evidence="4" id="KW-1185">Reference proteome</keyword>
<dbReference type="PANTHER" id="PTHR31272">
    <property type="entry name" value="CYTOCHROME C-TYPE BIOGENESIS PROTEIN HI_1454-RELATED"/>
    <property type="match status" value="1"/>
</dbReference>
<feature type="transmembrane region" description="Helical" evidence="1">
    <location>
        <begin position="179"/>
        <end position="206"/>
    </location>
</feature>
<feature type="transmembrane region" description="Helical" evidence="1">
    <location>
        <begin position="138"/>
        <end position="158"/>
    </location>
</feature>
<evidence type="ECO:0000256" key="1">
    <source>
        <dbReference type="SAM" id="Phobius"/>
    </source>
</evidence>
<feature type="transmembrane region" description="Helical" evidence="1">
    <location>
        <begin position="258"/>
        <end position="279"/>
    </location>
</feature>
<keyword evidence="1" id="KW-0472">Membrane</keyword>
<organism evidence="3 4">
    <name type="scientific">Nocardioides caricicola</name>
    <dbReference type="NCBI Taxonomy" id="634770"/>
    <lineage>
        <taxon>Bacteria</taxon>
        <taxon>Bacillati</taxon>
        <taxon>Actinomycetota</taxon>
        <taxon>Actinomycetes</taxon>
        <taxon>Propionibacteriales</taxon>
        <taxon>Nocardioidaceae</taxon>
        <taxon>Nocardioides</taxon>
    </lineage>
</organism>
<dbReference type="InterPro" id="IPR051790">
    <property type="entry name" value="Cytochrome_c-biogenesis_DsbD"/>
</dbReference>
<feature type="transmembrane region" description="Helical" evidence="1">
    <location>
        <begin position="12"/>
        <end position="33"/>
    </location>
</feature>